<dbReference type="EMBL" id="CAJHJT010000056">
    <property type="protein sequence ID" value="CAD7015042.1"/>
    <property type="molecule type" value="Genomic_DNA"/>
</dbReference>
<keyword evidence="1" id="KW-1133">Transmembrane helix</keyword>
<keyword evidence="3" id="KW-1185">Reference proteome</keyword>
<feature type="transmembrane region" description="Helical" evidence="1">
    <location>
        <begin position="50"/>
        <end position="73"/>
    </location>
</feature>
<evidence type="ECO:0000313" key="3">
    <source>
        <dbReference type="Proteomes" id="UP000606786"/>
    </source>
</evidence>
<proteinExistence type="predicted"/>
<evidence type="ECO:0000313" key="2">
    <source>
        <dbReference type="EMBL" id="CAD7015042.1"/>
    </source>
</evidence>
<name>A0A811VLT3_CERCA</name>
<gene>
    <name evidence="2" type="ORF">CCAP1982_LOCUS22999</name>
</gene>
<protein>
    <submittedName>
        <fullName evidence="2">(Mediterranean fruit fly) hypothetical protein</fullName>
    </submittedName>
</protein>
<accession>A0A811VLT3</accession>
<reference evidence="2" key="1">
    <citation type="submission" date="2020-11" db="EMBL/GenBank/DDBJ databases">
        <authorList>
            <person name="Whitehead M."/>
        </authorList>
    </citation>
    <scope>NUCLEOTIDE SEQUENCE</scope>
    <source>
        <strain evidence="2">EGII</strain>
    </source>
</reference>
<sequence length="102" mass="11653">MSLKRRQPAAKEQIQCRFCVCGPLPPCIVLTNSINSLLLLLFSSAKILCSLHVCCCCFCFCCWHFACLLFLGVTLQTRNNIHHLIKSKLEAKRVDQQQQQQQ</sequence>
<keyword evidence="1" id="KW-0812">Transmembrane</keyword>
<dbReference type="AlphaFoldDB" id="A0A811VLT3"/>
<keyword evidence="1" id="KW-0472">Membrane</keyword>
<comment type="caution">
    <text evidence="2">The sequence shown here is derived from an EMBL/GenBank/DDBJ whole genome shotgun (WGS) entry which is preliminary data.</text>
</comment>
<organism evidence="2 3">
    <name type="scientific">Ceratitis capitata</name>
    <name type="common">Mediterranean fruit fly</name>
    <name type="synonym">Tephritis capitata</name>
    <dbReference type="NCBI Taxonomy" id="7213"/>
    <lineage>
        <taxon>Eukaryota</taxon>
        <taxon>Metazoa</taxon>
        <taxon>Ecdysozoa</taxon>
        <taxon>Arthropoda</taxon>
        <taxon>Hexapoda</taxon>
        <taxon>Insecta</taxon>
        <taxon>Pterygota</taxon>
        <taxon>Neoptera</taxon>
        <taxon>Endopterygota</taxon>
        <taxon>Diptera</taxon>
        <taxon>Brachycera</taxon>
        <taxon>Muscomorpha</taxon>
        <taxon>Tephritoidea</taxon>
        <taxon>Tephritidae</taxon>
        <taxon>Ceratitis</taxon>
        <taxon>Ceratitis</taxon>
    </lineage>
</organism>
<dbReference type="Proteomes" id="UP000606786">
    <property type="component" value="Unassembled WGS sequence"/>
</dbReference>
<feature type="transmembrane region" description="Helical" evidence="1">
    <location>
        <begin position="20"/>
        <end position="44"/>
    </location>
</feature>
<evidence type="ECO:0000256" key="1">
    <source>
        <dbReference type="SAM" id="Phobius"/>
    </source>
</evidence>